<dbReference type="RefSeq" id="WP_272177866.1">
    <property type="nucleotide sequence ID" value="NZ_JAQOSK010000016.1"/>
</dbReference>
<gene>
    <name evidence="1" type="ORF">PO587_34005</name>
</gene>
<sequence>MHQDRPAVVAAAALRTIREAARSPDEDDVADAGCMFILHEAVRFACTAAGLAVRPAA</sequence>
<accession>A0ABT5G3T0</accession>
<dbReference type="Proteomes" id="UP001221328">
    <property type="component" value="Unassembled WGS sequence"/>
</dbReference>
<dbReference type="EMBL" id="JAQOSK010000016">
    <property type="protein sequence ID" value="MDC2959453.1"/>
    <property type="molecule type" value="Genomic_DNA"/>
</dbReference>
<evidence type="ECO:0000313" key="2">
    <source>
        <dbReference type="Proteomes" id="UP001221328"/>
    </source>
</evidence>
<name>A0ABT5G3T0_9ACTN</name>
<keyword evidence="2" id="KW-1185">Reference proteome</keyword>
<proteinExistence type="predicted"/>
<organism evidence="1 2">
    <name type="scientific">Streptomyces gilvifuscus</name>
    <dbReference type="NCBI Taxonomy" id="1550617"/>
    <lineage>
        <taxon>Bacteria</taxon>
        <taxon>Bacillati</taxon>
        <taxon>Actinomycetota</taxon>
        <taxon>Actinomycetes</taxon>
        <taxon>Kitasatosporales</taxon>
        <taxon>Streptomycetaceae</taxon>
        <taxon>Streptomyces</taxon>
    </lineage>
</organism>
<protein>
    <submittedName>
        <fullName evidence="1">Uncharacterized protein</fullName>
    </submittedName>
</protein>
<reference evidence="1 2" key="1">
    <citation type="journal article" date="2015" name="Int. J. Syst. Evol. Microbiol.">
        <title>Streptomyces gilvifuscus sp. nov., an actinomycete that produces antibacterial compounds isolated from soil.</title>
        <authorList>
            <person name="Nguyen T.M."/>
            <person name="Kim J."/>
        </authorList>
    </citation>
    <scope>NUCLEOTIDE SEQUENCE [LARGE SCALE GENOMIC DNA]</scope>
    <source>
        <strain evidence="1 2">T113</strain>
    </source>
</reference>
<comment type="caution">
    <text evidence="1">The sequence shown here is derived from an EMBL/GenBank/DDBJ whole genome shotgun (WGS) entry which is preliminary data.</text>
</comment>
<evidence type="ECO:0000313" key="1">
    <source>
        <dbReference type="EMBL" id="MDC2959453.1"/>
    </source>
</evidence>